<evidence type="ECO:0000256" key="2">
    <source>
        <dbReference type="ARBA" id="ARBA00022452"/>
    </source>
</evidence>
<dbReference type="Gene3D" id="2.40.160.50">
    <property type="entry name" value="membrane protein fhac: a member of the omp85/tpsb transporter family"/>
    <property type="match status" value="1"/>
</dbReference>
<dbReference type="GO" id="GO:0019867">
    <property type="term" value="C:outer membrane"/>
    <property type="evidence" value="ECO:0007669"/>
    <property type="project" value="InterPro"/>
</dbReference>
<feature type="domain" description="POTRA" evidence="4">
    <location>
        <begin position="216"/>
        <end position="304"/>
    </location>
</feature>
<feature type="domain" description="POTRA" evidence="4">
    <location>
        <begin position="395"/>
        <end position="471"/>
    </location>
</feature>
<keyword evidence="2" id="KW-0812">Transmembrane</keyword>
<comment type="caution">
    <text evidence="5">The sequence shown here is derived from an EMBL/GenBank/DDBJ whole genome shotgun (WGS) entry which is preliminary data.</text>
</comment>
<feature type="domain" description="POTRA" evidence="4">
    <location>
        <begin position="307"/>
        <end position="392"/>
    </location>
</feature>
<dbReference type="EMBL" id="SBKQ01000013">
    <property type="protein sequence ID" value="RXR29632.1"/>
    <property type="molecule type" value="Genomic_DNA"/>
</dbReference>
<dbReference type="Pfam" id="PF07244">
    <property type="entry name" value="POTRA"/>
    <property type="match status" value="4"/>
</dbReference>
<sequence>MKLLLVIKKENVGLEKQVNKLNKQSVLRNITSIFAILFLGSIFQLRAQESIPYERGSQYILGGVEVTGKITFNQQTVVTFSGLEKGQKIVVPGEEISTAIKKLGKLGLFSDIDMYVNRIKGDTIFLELNMVELPKLNEAKIQGLKKSKAETLLKEINLTKGKVVNENLITTTKTTIENKYKKDGFYNTKVAINTIQDTTSGNEVKMVINVDKGKKIKVSSIDIEGNEEMKDSKLKRAMSNTKVKFPGRFWKGSKFIKENYKEDLVSLLDKYKEKGYRDARIIYDSVTFNNKKNTVDVKIKVEEGKKYYFGDIKFLGNTIYSDEGLSRVLGIKKGETYNGVLLQERIANKKNPDANDITNLYQNNGYLFSNINPVEVRTANDTIDFEIRILEGPLAYFNKITVVGNDKTNDHVIYRELRTKPGQKYSKEDLVRTIREIGQLGFFDPEAIDPKFKNVDPAAGTVDIEYNLVEKGSSQIELQGGYGGGGFIGTLGLSFNNFSARNIFKKDAYKPLPMGDGQRMSLRLQGSSFFQTYSLTFSEPWLGGKKPIQFSTSISHSKQYANNFRSRDVDRDRYFNITSISVGIAKRLTVPDDFFVLSQSLSFQYYDLNNYNISQLFTFGDGSSRNLAYTIGLTRNNKGVNPIYPVYGSEFSITAKFTPPYSLFNGVDYGDLKNQKEYKLRTTQETPDPSTGNTIPIGTLIDENGNPVSEENFADAAVDQGKVDQKRFNWLEFYKIKLKVDWYTKIAGTNQNALVFRTLGEFGFMGAYNNERGLVPFERFFLGGDGLANFALDGREVIQLRGYPNQSLVPLDENGNQVDGGTIYNKFTMELRYPITLKSAASIYVLGFVEAGASYNNFQEYNPFKLQRSAGMGLRVFMPAFGLLGIDFGHGFDALPGQTQKNGWETHFIIGQQF</sequence>
<comment type="subcellular location">
    <subcellularLocation>
        <location evidence="1">Membrane</location>
    </subcellularLocation>
</comment>
<protein>
    <submittedName>
        <fullName evidence="5">Outer membrane protein assembly factor BamA</fullName>
    </submittedName>
</protein>
<keyword evidence="3" id="KW-0472">Membrane</keyword>
<evidence type="ECO:0000256" key="1">
    <source>
        <dbReference type="ARBA" id="ARBA00004370"/>
    </source>
</evidence>
<evidence type="ECO:0000259" key="4">
    <source>
        <dbReference type="PROSITE" id="PS51779"/>
    </source>
</evidence>
<dbReference type="PIRSF" id="PIRSF006076">
    <property type="entry name" value="OM_assembly_OMP85"/>
    <property type="match status" value="1"/>
</dbReference>
<dbReference type="Gene3D" id="3.10.20.310">
    <property type="entry name" value="membrane protein fhac"/>
    <property type="match status" value="5"/>
</dbReference>
<reference evidence="6" key="1">
    <citation type="submission" date="2019-01" db="EMBL/GenBank/DDBJ databases">
        <title>Cytophagaceae bacterium strain CAR-16.</title>
        <authorList>
            <person name="Chen W.-M."/>
        </authorList>
    </citation>
    <scope>NUCLEOTIDE SEQUENCE [LARGE SCALE GENOMIC DNA]</scope>
    <source>
        <strain evidence="6">ICH-30</strain>
    </source>
</reference>
<evidence type="ECO:0000313" key="5">
    <source>
        <dbReference type="EMBL" id="RXR29632.1"/>
    </source>
</evidence>
<dbReference type="InterPro" id="IPR010827">
    <property type="entry name" value="BamA/TamA_POTRA"/>
</dbReference>
<dbReference type="GO" id="GO:0071709">
    <property type="term" value="P:membrane assembly"/>
    <property type="evidence" value="ECO:0007669"/>
    <property type="project" value="InterPro"/>
</dbReference>
<evidence type="ECO:0000256" key="3">
    <source>
        <dbReference type="ARBA" id="ARBA00023136"/>
    </source>
</evidence>
<dbReference type="PROSITE" id="PS51779">
    <property type="entry name" value="POTRA"/>
    <property type="match status" value="3"/>
</dbReference>
<dbReference type="AlphaFoldDB" id="A0A4Q1KJ46"/>
<dbReference type="InterPro" id="IPR034746">
    <property type="entry name" value="POTRA"/>
</dbReference>
<keyword evidence="6" id="KW-1185">Reference proteome</keyword>
<dbReference type="Proteomes" id="UP000289734">
    <property type="component" value="Unassembled WGS sequence"/>
</dbReference>
<accession>A0A4Q1KJ46</accession>
<dbReference type="RefSeq" id="WP_129465173.1">
    <property type="nucleotide sequence ID" value="NZ_SBKQ01000013.1"/>
</dbReference>
<evidence type="ECO:0000313" key="6">
    <source>
        <dbReference type="Proteomes" id="UP000289734"/>
    </source>
</evidence>
<keyword evidence="2" id="KW-1134">Transmembrane beta strand</keyword>
<gene>
    <name evidence="5" type="ORF">EQG68_12215</name>
</gene>
<name>A0A4Q1KJ46_9FLAO</name>
<dbReference type="InterPro" id="IPR023707">
    <property type="entry name" value="OM_assembly_BamA"/>
</dbReference>
<proteinExistence type="predicted"/>
<organism evidence="5 6">
    <name type="scientific">Flavobacterium piscinae</name>
    <dbReference type="NCBI Taxonomy" id="2506424"/>
    <lineage>
        <taxon>Bacteria</taxon>
        <taxon>Pseudomonadati</taxon>
        <taxon>Bacteroidota</taxon>
        <taxon>Flavobacteriia</taxon>
        <taxon>Flavobacteriales</taxon>
        <taxon>Flavobacteriaceae</taxon>
        <taxon>Flavobacterium</taxon>
    </lineage>
</organism>
<dbReference type="OrthoDB" id="9802086at2"/>